<feature type="coiled-coil region" evidence="1">
    <location>
        <begin position="141"/>
        <end position="214"/>
    </location>
</feature>
<dbReference type="OrthoDB" id="849922at2"/>
<evidence type="ECO:0008006" key="5">
    <source>
        <dbReference type="Google" id="ProtNLM"/>
    </source>
</evidence>
<protein>
    <recommendedName>
        <fullName evidence="5">DNA repair ATPase</fullName>
    </recommendedName>
</protein>
<reference evidence="4" key="1">
    <citation type="submission" date="2016-10" db="EMBL/GenBank/DDBJ databases">
        <authorList>
            <person name="Varghese N."/>
            <person name="Submissions S."/>
        </authorList>
    </citation>
    <scope>NUCLEOTIDE SEQUENCE [LARGE SCALE GENOMIC DNA]</scope>
    <source>
        <strain evidence="4">DSM 15310</strain>
    </source>
</reference>
<feature type="signal peptide" evidence="2">
    <location>
        <begin position="1"/>
        <end position="23"/>
    </location>
</feature>
<keyword evidence="4" id="KW-1185">Reference proteome</keyword>
<sequence>MKRSILFPLLLVLVSSVTGFAQSAQVDETEMAIKGIPRKGQRVSMQLDSKRVEESWKKQLDEQFGNKVKSDKGIYTMDQVVIDAISKTPLRVISKVDAVPTGTTIWWSIDLGNAYLSKDATPVQWKSAEGYLKDFSLKLYREDMAVQVMAAEKSLQQAQDQHLAVINKADAYKKDIDRNKQKKIEIQQQLAQNAAELQQLNNQVDMNLKEQEGARADIVNMRVALEAVKDRLSKIQ</sequence>
<name>A0A1I0AJ36_9BACT</name>
<dbReference type="EMBL" id="FOHS01000001">
    <property type="protein sequence ID" value="SES94359.1"/>
    <property type="molecule type" value="Genomic_DNA"/>
</dbReference>
<accession>A0A1I0AJ36</accession>
<keyword evidence="2" id="KW-0732">Signal</keyword>
<feature type="chain" id="PRO_5011474944" description="DNA repair ATPase" evidence="2">
    <location>
        <begin position="24"/>
        <end position="236"/>
    </location>
</feature>
<evidence type="ECO:0000256" key="1">
    <source>
        <dbReference type="SAM" id="Coils"/>
    </source>
</evidence>
<proteinExistence type="predicted"/>
<evidence type="ECO:0000256" key="2">
    <source>
        <dbReference type="SAM" id="SignalP"/>
    </source>
</evidence>
<dbReference type="STRING" id="82805.SAMN04487998_0740"/>
<gene>
    <name evidence="3" type="ORF">SAMN04487998_0740</name>
</gene>
<dbReference type="Proteomes" id="UP000198697">
    <property type="component" value="Unassembled WGS sequence"/>
</dbReference>
<organism evidence="3 4">
    <name type="scientific">Hymenobacter actinosclerus</name>
    <dbReference type="NCBI Taxonomy" id="82805"/>
    <lineage>
        <taxon>Bacteria</taxon>
        <taxon>Pseudomonadati</taxon>
        <taxon>Bacteroidota</taxon>
        <taxon>Cytophagia</taxon>
        <taxon>Cytophagales</taxon>
        <taxon>Hymenobacteraceae</taxon>
        <taxon>Hymenobacter</taxon>
    </lineage>
</organism>
<evidence type="ECO:0000313" key="3">
    <source>
        <dbReference type="EMBL" id="SES94359.1"/>
    </source>
</evidence>
<evidence type="ECO:0000313" key="4">
    <source>
        <dbReference type="Proteomes" id="UP000198697"/>
    </source>
</evidence>
<keyword evidence="1" id="KW-0175">Coiled coil</keyword>
<dbReference type="AlphaFoldDB" id="A0A1I0AJ36"/>
<dbReference type="RefSeq" id="WP_092768326.1">
    <property type="nucleotide sequence ID" value="NZ_FOHS01000001.1"/>
</dbReference>